<evidence type="ECO:0000256" key="1">
    <source>
        <dbReference type="ARBA" id="ARBA00005005"/>
    </source>
</evidence>
<evidence type="ECO:0000313" key="7">
    <source>
        <dbReference type="Proteomes" id="UP000019471"/>
    </source>
</evidence>
<dbReference type="OrthoDB" id="14970at2759"/>
<keyword evidence="5" id="KW-0413">Isomerase</keyword>
<dbReference type="InterPro" id="IPR001753">
    <property type="entry name" value="Enoyl-CoA_hydra/iso"/>
</dbReference>
<evidence type="ECO:0000256" key="3">
    <source>
        <dbReference type="ARBA" id="ARBA00022832"/>
    </source>
</evidence>
<evidence type="ECO:0000256" key="4">
    <source>
        <dbReference type="ARBA" id="ARBA00023098"/>
    </source>
</evidence>
<comment type="pathway">
    <text evidence="1">Lipid metabolism; fatty acid beta-oxidation.</text>
</comment>
<organism evidence="6 7">
    <name type="scientific">Cladophialophora psammophila CBS 110553</name>
    <dbReference type="NCBI Taxonomy" id="1182543"/>
    <lineage>
        <taxon>Eukaryota</taxon>
        <taxon>Fungi</taxon>
        <taxon>Dikarya</taxon>
        <taxon>Ascomycota</taxon>
        <taxon>Pezizomycotina</taxon>
        <taxon>Eurotiomycetes</taxon>
        <taxon>Chaetothyriomycetidae</taxon>
        <taxon>Chaetothyriales</taxon>
        <taxon>Herpotrichiellaceae</taxon>
        <taxon>Cladophialophora</taxon>
    </lineage>
</organism>
<dbReference type="STRING" id="1182543.W9X3B2"/>
<dbReference type="UniPathway" id="UPA00659"/>
<comment type="similarity">
    <text evidence="2">Belongs to the enoyl-CoA hydratase/isomerase family.</text>
</comment>
<reference evidence="6 7" key="1">
    <citation type="submission" date="2013-03" db="EMBL/GenBank/DDBJ databases">
        <title>The Genome Sequence of Cladophialophora psammophila CBS 110553.</title>
        <authorList>
            <consortium name="The Broad Institute Genomics Platform"/>
            <person name="Cuomo C."/>
            <person name="de Hoog S."/>
            <person name="Gorbushina A."/>
            <person name="Walker B."/>
            <person name="Young S.K."/>
            <person name="Zeng Q."/>
            <person name="Gargeya S."/>
            <person name="Fitzgerald M."/>
            <person name="Haas B."/>
            <person name="Abouelleil A."/>
            <person name="Allen A.W."/>
            <person name="Alvarado L."/>
            <person name="Arachchi H.M."/>
            <person name="Berlin A.M."/>
            <person name="Chapman S.B."/>
            <person name="Gainer-Dewar J."/>
            <person name="Goldberg J."/>
            <person name="Griggs A."/>
            <person name="Gujja S."/>
            <person name="Hansen M."/>
            <person name="Howarth C."/>
            <person name="Imamovic A."/>
            <person name="Ireland A."/>
            <person name="Larimer J."/>
            <person name="McCowan C."/>
            <person name="Murphy C."/>
            <person name="Pearson M."/>
            <person name="Poon T.W."/>
            <person name="Priest M."/>
            <person name="Roberts A."/>
            <person name="Saif S."/>
            <person name="Shea T."/>
            <person name="Sisk P."/>
            <person name="Sykes S."/>
            <person name="Wortman J."/>
            <person name="Nusbaum C."/>
            <person name="Birren B."/>
        </authorList>
    </citation>
    <scope>NUCLEOTIDE SEQUENCE [LARGE SCALE GENOMIC DNA]</scope>
    <source>
        <strain evidence="6 7">CBS 110553</strain>
    </source>
</reference>
<dbReference type="GO" id="GO:0051750">
    <property type="term" value="F:delta(3,5)-delta(2,4)-dienoyl-CoA isomerase activity"/>
    <property type="evidence" value="ECO:0007669"/>
    <property type="project" value="TreeGrafter"/>
</dbReference>
<dbReference type="PANTHER" id="PTHR43149">
    <property type="entry name" value="ENOYL-COA HYDRATASE"/>
    <property type="match status" value="1"/>
</dbReference>
<dbReference type="AlphaFoldDB" id="W9X3B2"/>
<keyword evidence="3" id="KW-0276">Fatty acid metabolism</keyword>
<dbReference type="InterPro" id="IPR014748">
    <property type="entry name" value="Enoyl-CoA_hydra_C"/>
</dbReference>
<dbReference type="eggNOG" id="KOG1681">
    <property type="taxonomic scope" value="Eukaryota"/>
</dbReference>
<comment type="caution">
    <text evidence="6">The sequence shown here is derived from an EMBL/GenBank/DDBJ whole genome shotgun (WGS) entry which is preliminary data.</text>
</comment>
<accession>W9X3B2</accession>
<dbReference type="Gene3D" id="1.10.12.10">
    <property type="entry name" value="Lyase 2-enoyl-coa Hydratase, Chain A, domain 2"/>
    <property type="match status" value="1"/>
</dbReference>
<keyword evidence="7" id="KW-1185">Reference proteome</keyword>
<dbReference type="Pfam" id="PF00378">
    <property type="entry name" value="ECH_1"/>
    <property type="match status" value="1"/>
</dbReference>
<sequence length="269" mass="29106">MMASTSYRHFKVSVPQEFVTHVEINRVDKVNVFTEDMWMELRQVFDDLSEDDSVRAIVLSGAGERGFSTGLDLAAALSPGSLFNPRPEGIADGARYAARVRKFAVRAQDCVTSIERCEKLCSAVICVLHGITVGLAVDIATCADLRLCTSDVTFSVKEVDAGLAADVSTLTRLPKIVGSAFGADEALRVGFANSIWPTKAAAFHEALRIAVAIASKSPVAVQGTKNFLDWCRDHDIATGLRYTAVWNGGALNTKDIPHSIRAIQVLYTE</sequence>
<dbReference type="HOGENOM" id="CLU_009834_7_0_1"/>
<evidence type="ECO:0008006" key="8">
    <source>
        <dbReference type="Google" id="ProtNLM"/>
    </source>
</evidence>
<dbReference type="SUPFAM" id="SSF52096">
    <property type="entry name" value="ClpP/crotonase"/>
    <property type="match status" value="1"/>
</dbReference>
<protein>
    <recommendedName>
        <fullName evidence="8">Enoyl-CoA hydratase</fullName>
    </recommendedName>
</protein>
<dbReference type="InterPro" id="IPR029045">
    <property type="entry name" value="ClpP/crotonase-like_dom_sf"/>
</dbReference>
<evidence type="ECO:0000313" key="6">
    <source>
        <dbReference type="EMBL" id="EXJ71401.1"/>
    </source>
</evidence>
<dbReference type="Proteomes" id="UP000019471">
    <property type="component" value="Unassembled WGS sequence"/>
</dbReference>
<dbReference type="RefSeq" id="XP_007744000.1">
    <property type="nucleotide sequence ID" value="XM_007745810.1"/>
</dbReference>
<dbReference type="PANTHER" id="PTHR43149:SF1">
    <property type="entry name" value="DELTA(3,5)-DELTA(2,4)-DIENOYL-COA ISOMERASE, MITOCHONDRIAL"/>
    <property type="match status" value="1"/>
</dbReference>
<dbReference type="InterPro" id="IPR045002">
    <property type="entry name" value="Ech1-like"/>
</dbReference>
<dbReference type="GO" id="GO:0005739">
    <property type="term" value="C:mitochondrion"/>
    <property type="evidence" value="ECO:0007669"/>
    <property type="project" value="TreeGrafter"/>
</dbReference>
<gene>
    <name evidence="6" type="ORF">A1O5_05208</name>
</gene>
<dbReference type="GeneID" id="19189927"/>
<proteinExistence type="inferred from homology"/>
<evidence type="ECO:0000256" key="5">
    <source>
        <dbReference type="ARBA" id="ARBA00023235"/>
    </source>
</evidence>
<dbReference type="GO" id="GO:0006635">
    <property type="term" value="P:fatty acid beta-oxidation"/>
    <property type="evidence" value="ECO:0007669"/>
    <property type="project" value="UniProtKB-UniPathway"/>
</dbReference>
<dbReference type="EMBL" id="AMGX01000007">
    <property type="protein sequence ID" value="EXJ71401.1"/>
    <property type="molecule type" value="Genomic_DNA"/>
</dbReference>
<name>W9X3B2_9EURO</name>
<keyword evidence="4" id="KW-0443">Lipid metabolism</keyword>
<dbReference type="Gene3D" id="3.90.226.10">
    <property type="entry name" value="2-enoyl-CoA Hydratase, Chain A, domain 1"/>
    <property type="match status" value="1"/>
</dbReference>
<evidence type="ECO:0000256" key="2">
    <source>
        <dbReference type="ARBA" id="ARBA00005254"/>
    </source>
</evidence>
<dbReference type="CDD" id="cd06558">
    <property type="entry name" value="crotonase-like"/>
    <property type="match status" value="1"/>
</dbReference>
<dbReference type="FunFam" id="1.10.12.10:FF:000004">
    <property type="entry name" value="Delta3,5-delta2,4-dienoyl-CoA isomerase"/>
    <property type="match status" value="1"/>
</dbReference>